<feature type="domain" description="ABC transporter" evidence="5">
    <location>
        <begin position="6"/>
        <end position="247"/>
    </location>
</feature>
<name>A0A254T5X0_9BURK</name>
<dbReference type="PROSITE" id="PS50893">
    <property type="entry name" value="ABC_TRANSPORTER_2"/>
    <property type="match status" value="1"/>
</dbReference>
<proteinExistence type="predicted"/>
<dbReference type="InterPro" id="IPR003439">
    <property type="entry name" value="ABC_transporter-like_ATP-bd"/>
</dbReference>
<dbReference type="CDD" id="cd03219">
    <property type="entry name" value="ABC_Mj1267_LivG_branched"/>
    <property type="match status" value="1"/>
</dbReference>
<dbReference type="AlphaFoldDB" id="A0A254T5X0"/>
<dbReference type="GO" id="GO:0015192">
    <property type="term" value="F:L-phenylalanine transmembrane transporter activity"/>
    <property type="evidence" value="ECO:0007669"/>
    <property type="project" value="TreeGrafter"/>
</dbReference>
<dbReference type="InterPro" id="IPR051120">
    <property type="entry name" value="ABC_AA/LPS_Transport"/>
</dbReference>
<dbReference type="GO" id="GO:0005524">
    <property type="term" value="F:ATP binding"/>
    <property type="evidence" value="ECO:0007669"/>
    <property type="project" value="UniProtKB-KW"/>
</dbReference>
<dbReference type="EMBL" id="LSTO01000026">
    <property type="protein sequence ID" value="OWW18089.1"/>
    <property type="molecule type" value="Genomic_DNA"/>
</dbReference>
<dbReference type="GO" id="GO:0016887">
    <property type="term" value="F:ATP hydrolysis activity"/>
    <property type="evidence" value="ECO:0007669"/>
    <property type="project" value="InterPro"/>
</dbReference>
<dbReference type="InterPro" id="IPR003593">
    <property type="entry name" value="AAA+_ATPase"/>
</dbReference>
<keyword evidence="1" id="KW-0813">Transport</keyword>
<dbReference type="GO" id="GO:0042941">
    <property type="term" value="P:D-alanine transmembrane transport"/>
    <property type="evidence" value="ECO:0007669"/>
    <property type="project" value="TreeGrafter"/>
</dbReference>
<dbReference type="Pfam" id="PF00005">
    <property type="entry name" value="ABC_tran"/>
    <property type="match status" value="1"/>
</dbReference>
<accession>A0A254T5X0</accession>
<dbReference type="GO" id="GO:0015188">
    <property type="term" value="F:L-isoleucine transmembrane transporter activity"/>
    <property type="evidence" value="ECO:0007669"/>
    <property type="project" value="TreeGrafter"/>
</dbReference>
<dbReference type="InterPro" id="IPR027417">
    <property type="entry name" value="P-loop_NTPase"/>
</dbReference>
<reference evidence="6 7" key="1">
    <citation type="submission" date="2016-02" db="EMBL/GenBank/DDBJ databases">
        <authorList>
            <person name="Wen L."/>
            <person name="He K."/>
            <person name="Yang H."/>
        </authorList>
    </citation>
    <scope>NUCLEOTIDE SEQUENCE [LARGE SCALE GENOMIC DNA]</scope>
    <source>
        <strain evidence="6 7">TSA40</strain>
    </source>
</reference>
<keyword evidence="7" id="KW-1185">Reference proteome</keyword>
<dbReference type="OrthoDB" id="8716732at2"/>
<dbReference type="GO" id="GO:0005886">
    <property type="term" value="C:plasma membrane"/>
    <property type="evidence" value="ECO:0007669"/>
    <property type="project" value="TreeGrafter"/>
</dbReference>
<dbReference type="RefSeq" id="WP_088710750.1">
    <property type="nucleotide sequence ID" value="NZ_LSTO01000026.1"/>
</dbReference>
<evidence type="ECO:0000259" key="5">
    <source>
        <dbReference type="PROSITE" id="PS50893"/>
    </source>
</evidence>
<dbReference type="GO" id="GO:0015808">
    <property type="term" value="P:L-alanine transport"/>
    <property type="evidence" value="ECO:0007669"/>
    <property type="project" value="TreeGrafter"/>
</dbReference>
<keyword evidence="2" id="KW-0472">Membrane</keyword>
<dbReference type="PANTHER" id="PTHR45772:SF7">
    <property type="entry name" value="AMINO ACID ABC TRANSPORTER ATP-BINDING PROTEIN"/>
    <property type="match status" value="1"/>
</dbReference>
<organism evidence="6 7">
    <name type="scientific">Noviherbaspirillum denitrificans</name>
    <dbReference type="NCBI Taxonomy" id="1968433"/>
    <lineage>
        <taxon>Bacteria</taxon>
        <taxon>Pseudomonadati</taxon>
        <taxon>Pseudomonadota</taxon>
        <taxon>Betaproteobacteria</taxon>
        <taxon>Burkholderiales</taxon>
        <taxon>Oxalobacteraceae</taxon>
        <taxon>Noviherbaspirillum</taxon>
    </lineage>
</organism>
<dbReference type="GO" id="GO:0005304">
    <property type="term" value="F:L-valine transmembrane transporter activity"/>
    <property type="evidence" value="ECO:0007669"/>
    <property type="project" value="TreeGrafter"/>
</dbReference>
<dbReference type="SUPFAM" id="SSF52540">
    <property type="entry name" value="P-loop containing nucleoside triphosphate hydrolases"/>
    <property type="match status" value="1"/>
</dbReference>
<dbReference type="SMART" id="SM00382">
    <property type="entry name" value="AAA"/>
    <property type="match status" value="1"/>
</dbReference>
<sequence length="247" mass="26850">MSQALLQTQDLKLSFGAIVVADNISFELNEGERLAVIGQNGAGKTTFINICTGLVRPHSGKVKFDGQDITGMEPRRIARRGMARSFQLPQLFLEHSVRDCVRIAAAGKAGRLGMWSPLAASVPANDVEHVLELVGMRERGDEPCESLPEGHRKLLDIAMALVLHPRLLILDEPTSGVSTDEKHGLMETIMGALDEAKITAIFVEHDVDIVEKYATRVAAWIAGRVAADGTPDKVLNDPDIRKNVLGE</sequence>
<dbReference type="Gene3D" id="3.40.50.300">
    <property type="entry name" value="P-loop containing nucleotide triphosphate hydrolases"/>
    <property type="match status" value="1"/>
</dbReference>
<evidence type="ECO:0000256" key="1">
    <source>
        <dbReference type="ARBA" id="ARBA00022448"/>
    </source>
</evidence>
<keyword evidence="4 6" id="KW-0067">ATP-binding</keyword>
<evidence type="ECO:0000256" key="2">
    <source>
        <dbReference type="ARBA" id="ARBA00022475"/>
    </source>
</evidence>
<dbReference type="GO" id="GO:1903806">
    <property type="term" value="P:L-isoleucine import across plasma membrane"/>
    <property type="evidence" value="ECO:0007669"/>
    <property type="project" value="TreeGrafter"/>
</dbReference>
<comment type="caution">
    <text evidence="6">The sequence shown here is derived from an EMBL/GenBank/DDBJ whole genome shotgun (WGS) entry which is preliminary data.</text>
</comment>
<dbReference type="GO" id="GO:1903805">
    <property type="term" value="P:L-valine import across plasma membrane"/>
    <property type="evidence" value="ECO:0007669"/>
    <property type="project" value="TreeGrafter"/>
</dbReference>
<evidence type="ECO:0000313" key="6">
    <source>
        <dbReference type="EMBL" id="OWW18089.1"/>
    </source>
</evidence>
<gene>
    <name evidence="6" type="ORF">AYR66_02855</name>
</gene>
<dbReference type="Proteomes" id="UP000197535">
    <property type="component" value="Unassembled WGS sequence"/>
</dbReference>
<keyword evidence="2" id="KW-1003">Cell membrane</keyword>
<protein>
    <submittedName>
        <fullName evidence="6">ABC transporter ATP-binding protein</fullName>
    </submittedName>
</protein>
<keyword evidence="3" id="KW-0547">Nucleotide-binding</keyword>
<evidence type="ECO:0000256" key="4">
    <source>
        <dbReference type="ARBA" id="ARBA00022840"/>
    </source>
</evidence>
<evidence type="ECO:0000256" key="3">
    <source>
        <dbReference type="ARBA" id="ARBA00022741"/>
    </source>
</evidence>
<dbReference type="PANTHER" id="PTHR45772">
    <property type="entry name" value="CONSERVED COMPONENT OF ABC TRANSPORTER FOR NATURAL AMINO ACIDS-RELATED"/>
    <property type="match status" value="1"/>
</dbReference>
<evidence type="ECO:0000313" key="7">
    <source>
        <dbReference type="Proteomes" id="UP000197535"/>
    </source>
</evidence>